<evidence type="ECO:0000256" key="1">
    <source>
        <dbReference type="ARBA" id="ARBA00022741"/>
    </source>
</evidence>
<keyword evidence="3 6" id="KW-0347">Helicase</keyword>
<dbReference type="EMBL" id="ML119149">
    <property type="protein sequence ID" value="RPB09713.1"/>
    <property type="molecule type" value="Genomic_DNA"/>
</dbReference>
<comment type="similarity">
    <text evidence="6">Belongs to the DEAD box helicase family.</text>
</comment>
<comment type="function">
    <text evidence="7">RNA helicase.</text>
</comment>
<evidence type="ECO:0000256" key="2">
    <source>
        <dbReference type="ARBA" id="ARBA00022801"/>
    </source>
</evidence>
<evidence type="ECO:0000256" key="6">
    <source>
        <dbReference type="RuleBase" id="RU000492"/>
    </source>
</evidence>
<feature type="domain" description="Helicase ATP-binding" evidence="9">
    <location>
        <begin position="241"/>
        <end position="445"/>
    </location>
</feature>
<feature type="region of interest" description="Disordered" evidence="8">
    <location>
        <begin position="451"/>
        <end position="471"/>
    </location>
</feature>
<reference evidence="11 12" key="1">
    <citation type="journal article" date="2018" name="Nat. Ecol. Evol.">
        <title>Pezizomycetes genomes reveal the molecular basis of ectomycorrhizal truffle lifestyle.</title>
        <authorList>
            <person name="Murat C."/>
            <person name="Payen T."/>
            <person name="Noel B."/>
            <person name="Kuo A."/>
            <person name="Morin E."/>
            <person name="Chen J."/>
            <person name="Kohler A."/>
            <person name="Krizsan K."/>
            <person name="Balestrini R."/>
            <person name="Da Silva C."/>
            <person name="Montanini B."/>
            <person name="Hainaut M."/>
            <person name="Levati E."/>
            <person name="Barry K.W."/>
            <person name="Belfiori B."/>
            <person name="Cichocki N."/>
            <person name="Clum A."/>
            <person name="Dockter R.B."/>
            <person name="Fauchery L."/>
            <person name="Guy J."/>
            <person name="Iotti M."/>
            <person name="Le Tacon F."/>
            <person name="Lindquist E.A."/>
            <person name="Lipzen A."/>
            <person name="Malagnac F."/>
            <person name="Mello A."/>
            <person name="Molinier V."/>
            <person name="Miyauchi S."/>
            <person name="Poulain J."/>
            <person name="Riccioni C."/>
            <person name="Rubini A."/>
            <person name="Sitrit Y."/>
            <person name="Splivallo R."/>
            <person name="Traeger S."/>
            <person name="Wang M."/>
            <person name="Zifcakova L."/>
            <person name="Wipf D."/>
            <person name="Zambonelli A."/>
            <person name="Paolocci F."/>
            <person name="Nowrousian M."/>
            <person name="Ottonello S."/>
            <person name="Baldrian P."/>
            <person name="Spatafora J.W."/>
            <person name="Henrissat B."/>
            <person name="Nagy L.G."/>
            <person name="Aury J.M."/>
            <person name="Wincker P."/>
            <person name="Grigoriev I.V."/>
            <person name="Bonfante P."/>
            <person name="Martin F.M."/>
        </authorList>
    </citation>
    <scope>NUCLEOTIDE SEQUENCE [LARGE SCALE GENOMIC DNA]</scope>
    <source>
        <strain evidence="11 12">CCBAS932</strain>
    </source>
</reference>
<accession>A0A3N4KGP3</accession>
<dbReference type="CDD" id="cd17956">
    <property type="entry name" value="DEADc_DDX51"/>
    <property type="match status" value="1"/>
</dbReference>
<dbReference type="PROSITE" id="PS00039">
    <property type="entry name" value="DEAD_ATP_HELICASE"/>
    <property type="match status" value="1"/>
</dbReference>
<name>A0A3N4KGP3_9PEZI</name>
<dbReference type="GO" id="GO:0016787">
    <property type="term" value="F:hydrolase activity"/>
    <property type="evidence" value="ECO:0007669"/>
    <property type="project" value="UniProtKB-KW"/>
</dbReference>
<evidence type="ECO:0000256" key="4">
    <source>
        <dbReference type="ARBA" id="ARBA00022840"/>
    </source>
</evidence>
<feature type="domain" description="Helicase C-terminal" evidence="10">
    <location>
        <begin position="492"/>
        <end position="654"/>
    </location>
</feature>
<dbReference type="AlphaFoldDB" id="A0A3N4KGP3"/>
<dbReference type="PROSITE" id="PS51194">
    <property type="entry name" value="HELICASE_CTER"/>
    <property type="match status" value="1"/>
</dbReference>
<feature type="compositionally biased region" description="Acidic residues" evidence="8">
    <location>
        <begin position="460"/>
        <end position="470"/>
    </location>
</feature>
<dbReference type="InterPro" id="IPR011545">
    <property type="entry name" value="DEAD/DEAH_box_helicase_dom"/>
</dbReference>
<protein>
    <recommendedName>
        <fullName evidence="7">ATP-dependent RNA helicase</fullName>
        <ecNumber evidence="7">3.6.4.13</ecNumber>
    </recommendedName>
</protein>
<dbReference type="PANTHER" id="PTHR24031">
    <property type="entry name" value="RNA HELICASE"/>
    <property type="match status" value="1"/>
</dbReference>
<dbReference type="GO" id="GO:0005524">
    <property type="term" value="F:ATP binding"/>
    <property type="evidence" value="ECO:0007669"/>
    <property type="project" value="UniProtKB-UniRule"/>
</dbReference>
<comment type="domain">
    <text evidence="7">The Q motif is unique to and characteristic of the DEAD box family of RNA helicases and controls ATP binding and hydrolysis.</text>
</comment>
<evidence type="ECO:0000256" key="8">
    <source>
        <dbReference type="SAM" id="MobiDB-lite"/>
    </source>
</evidence>
<feature type="compositionally biased region" description="Basic residues" evidence="8">
    <location>
        <begin position="15"/>
        <end position="28"/>
    </location>
</feature>
<dbReference type="EC" id="3.6.4.13" evidence="7"/>
<dbReference type="OrthoDB" id="3370at2759"/>
<evidence type="ECO:0000259" key="9">
    <source>
        <dbReference type="PROSITE" id="PS51192"/>
    </source>
</evidence>
<dbReference type="GO" id="GO:0003723">
    <property type="term" value="F:RNA binding"/>
    <property type="evidence" value="ECO:0007669"/>
    <property type="project" value="UniProtKB-UniRule"/>
</dbReference>
<proteinExistence type="inferred from homology"/>
<comment type="catalytic activity">
    <reaction evidence="7">
        <text>ATP + H2O = ADP + phosphate + H(+)</text>
        <dbReference type="Rhea" id="RHEA:13065"/>
        <dbReference type="ChEBI" id="CHEBI:15377"/>
        <dbReference type="ChEBI" id="CHEBI:15378"/>
        <dbReference type="ChEBI" id="CHEBI:30616"/>
        <dbReference type="ChEBI" id="CHEBI:43474"/>
        <dbReference type="ChEBI" id="CHEBI:456216"/>
        <dbReference type="EC" id="3.6.4.13"/>
    </reaction>
</comment>
<dbReference type="STRING" id="1392247.A0A3N4KGP3"/>
<keyword evidence="2 6" id="KW-0378">Hydrolase</keyword>
<organism evidence="11 12">
    <name type="scientific">Morchella conica CCBAS932</name>
    <dbReference type="NCBI Taxonomy" id="1392247"/>
    <lineage>
        <taxon>Eukaryota</taxon>
        <taxon>Fungi</taxon>
        <taxon>Dikarya</taxon>
        <taxon>Ascomycota</taxon>
        <taxon>Pezizomycotina</taxon>
        <taxon>Pezizomycetes</taxon>
        <taxon>Pezizales</taxon>
        <taxon>Morchellaceae</taxon>
        <taxon>Morchella</taxon>
    </lineage>
</organism>
<keyword evidence="1 6" id="KW-0547">Nucleotide-binding</keyword>
<dbReference type="Gene3D" id="3.40.50.300">
    <property type="entry name" value="P-loop containing nucleotide triphosphate hydrolases"/>
    <property type="match status" value="2"/>
</dbReference>
<sequence length="667" mass="73112">MKDAGAGLTAEEEKRKRKEEKREKRKQRRSDVGTETEEKAKEDAEQTPSKKGKKDKKSKKSKADTATEDVDNDNNDNTNTITTTITTVTTEEVPPPAANDEESKPEKKDKKHSKKEKKSKIASGEGEEDASGLSKHKSILQKLVKVKTKATLTPAAPEVEEEAIEAKGLEPLPQPAPTKDPKRLAVLASSLPPWLAAPIVVTPATTVPFNGMTGISPKLLTRLETLNLPNAFAVQSAVVPLLLDPKAGDVCISAATGSGKTLSYILPIVQSLSTRVVTRLRAVVVVPTRELVSQVFSTAVSLTSGTGLKVGTGIGSKALAAEQALLIDPDTGSKVDILITTPGRLVEHIKNTPGFCLKWVKWLVIDEADRLLAQSFQEWVDVVVGSIETAAKDQDWGNGLEDVLEDLGINVQAQQIAVRKVVLSATMTKDAGKLAGLKLRRPTMVVVEKPVGADGTAKDDENEDDEDMPEEVFSVPTELREYAIPIVNKEYKPLYLMYLLRNRSIKRGTIVFVKSNEGAARLAKLIDTVVEKIGISKEAGWTTGLVTGEMEKKRREKVLRSFKKDEVQILICSDLISRGLDLPHVDNVVNYDIPSSTRAYVHRVGRTARAGKEGDAFTLVEDKEARWFWRDLVKGIRRREEGVERMAVALEDEGMGWRGAYEECLYG</sequence>
<dbReference type="Pfam" id="PF00271">
    <property type="entry name" value="Helicase_C"/>
    <property type="match status" value="1"/>
</dbReference>
<dbReference type="InterPro" id="IPR001650">
    <property type="entry name" value="Helicase_C-like"/>
</dbReference>
<keyword evidence="12" id="KW-1185">Reference proteome</keyword>
<dbReference type="Proteomes" id="UP000277580">
    <property type="component" value="Unassembled WGS sequence"/>
</dbReference>
<feature type="compositionally biased region" description="Basic residues" evidence="8">
    <location>
        <begin position="109"/>
        <end position="120"/>
    </location>
</feature>
<evidence type="ECO:0000259" key="10">
    <source>
        <dbReference type="PROSITE" id="PS51194"/>
    </source>
</evidence>
<evidence type="ECO:0000313" key="11">
    <source>
        <dbReference type="EMBL" id="RPB09713.1"/>
    </source>
</evidence>
<dbReference type="SMART" id="SM00487">
    <property type="entry name" value="DEXDc"/>
    <property type="match status" value="1"/>
</dbReference>
<dbReference type="SMART" id="SM00490">
    <property type="entry name" value="HELICc"/>
    <property type="match status" value="1"/>
</dbReference>
<gene>
    <name evidence="11" type="ORF">P167DRAFT_492028</name>
</gene>
<dbReference type="InterPro" id="IPR000629">
    <property type="entry name" value="RNA-helicase_DEAD-box_CS"/>
</dbReference>
<feature type="compositionally biased region" description="Basic and acidic residues" evidence="8">
    <location>
        <begin position="29"/>
        <end position="44"/>
    </location>
</feature>
<dbReference type="Pfam" id="PF00270">
    <property type="entry name" value="DEAD"/>
    <property type="match status" value="1"/>
</dbReference>
<feature type="compositionally biased region" description="Basic residues" evidence="8">
    <location>
        <begin position="50"/>
        <end position="60"/>
    </location>
</feature>
<dbReference type="PROSITE" id="PS51192">
    <property type="entry name" value="HELICASE_ATP_BIND_1"/>
    <property type="match status" value="1"/>
</dbReference>
<feature type="region of interest" description="Disordered" evidence="8">
    <location>
        <begin position="1"/>
        <end position="134"/>
    </location>
</feature>
<keyword evidence="4 6" id="KW-0067">ATP-binding</keyword>
<evidence type="ECO:0000256" key="5">
    <source>
        <dbReference type="ARBA" id="ARBA00022884"/>
    </source>
</evidence>
<dbReference type="GO" id="GO:0003724">
    <property type="term" value="F:RNA helicase activity"/>
    <property type="evidence" value="ECO:0007669"/>
    <property type="project" value="UniProtKB-EC"/>
</dbReference>
<dbReference type="CDD" id="cd18787">
    <property type="entry name" value="SF2_C_DEAD"/>
    <property type="match status" value="1"/>
</dbReference>
<dbReference type="InParanoid" id="A0A3N4KGP3"/>
<dbReference type="InterPro" id="IPR027417">
    <property type="entry name" value="P-loop_NTPase"/>
</dbReference>
<evidence type="ECO:0000256" key="7">
    <source>
        <dbReference type="RuleBase" id="RU365068"/>
    </source>
</evidence>
<feature type="compositionally biased region" description="Low complexity" evidence="8">
    <location>
        <begin position="75"/>
        <end position="91"/>
    </location>
</feature>
<dbReference type="SUPFAM" id="SSF52540">
    <property type="entry name" value="P-loop containing nucleoside triphosphate hydrolases"/>
    <property type="match status" value="2"/>
</dbReference>
<evidence type="ECO:0000313" key="12">
    <source>
        <dbReference type="Proteomes" id="UP000277580"/>
    </source>
</evidence>
<evidence type="ECO:0000256" key="3">
    <source>
        <dbReference type="ARBA" id="ARBA00022806"/>
    </source>
</evidence>
<dbReference type="InterPro" id="IPR014001">
    <property type="entry name" value="Helicase_ATP-bd"/>
</dbReference>
<keyword evidence="5 7" id="KW-0694">RNA-binding</keyword>
<dbReference type="FunCoup" id="A0A3N4KGP3">
    <property type="interactions" value="851"/>
</dbReference>